<dbReference type="InterPro" id="IPR011611">
    <property type="entry name" value="PfkB_dom"/>
</dbReference>
<protein>
    <recommendedName>
        <fullName evidence="9">Ribokinase</fullName>
        <shortName evidence="9">RK</shortName>
        <ecNumber evidence="9">2.7.1.15</ecNumber>
    </recommendedName>
</protein>
<evidence type="ECO:0000313" key="11">
    <source>
        <dbReference type="EMBL" id="WOD13515.1"/>
    </source>
</evidence>
<feature type="binding site" evidence="9">
    <location>
        <position position="291"/>
    </location>
    <ligand>
        <name>K(+)</name>
        <dbReference type="ChEBI" id="CHEBI:29103"/>
    </ligand>
</feature>
<evidence type="ECO:0000256" key="2">
    <source>
        <dbReference type="ARBA" id="ARBA00022723"/>
    </source>
</evidence>
<proteinExistence type="inferred from homology"/>
<feature type="binding site" evidence="9">
    <location>
        <begin position="18"/>
        <end position="20"/>
    </location>
    <ligand>
        <name>substrate</name>
    </ligand>
</feature>
<keyword evidence="8 9" id="KW-0119">Carbohydrate metabolism</keyword>
<keyword evidence="2 9" id="KW-0479">Metal-binding</keyword>
<reference evidence="11 12" key="1">
    <citation type="submission" date="2023-10" db="EMBL/GenBank/DDBJ databases">
        <title>Surface-active antibiotics is a multifunctional adaptation for post-fire microbes.</title>
        <authorList>
            <person name="Liu M.D."/>
            <person name="Du Y."/>
            <person name="Koupaei S.K."/>
            <person name="Kim N.R."/>
            <person name="Zhang W."/>
            <person name="Traxler M.F."/>
        </authorList>
    </citation>
    <scope>NUCLEOTIDE SEQUENCE [LARGE SCALE GENOMIC DNA]</scope>
    <source>
        <strain evidence="11 12">F3</strain>
    </source>
</reference>
<dbReference type="Pfam" id="PF00294">
    <property type="entry name" value="PfkB"/>
    <property type="match status" value="1"/>
</dbReference>
<keyword evidence="12" id="KW-1185">Reference proteome</keyword>
<keyword evidence="9" id="KW-0963">Cytoplasm</keyword>
<feature type="binding site" evidence="9">
    <location>
        <position position="248"/>
    </location>
    <ligand>
        <name>K(+)</name>
        <dbReference type="ChEBI" id="CHEBI:29103"/>
    </ligand>
</feature>
<evidence type="ECO:0000256" key="4">
    <source>
        <dbReference type="ARBA" id="ARBA00022777"/>
    </source>
</evidence>
<dbReference type="EMBL" id="CP136511">
    <property type="protein sequence ID" value="WOD13515.1"/>
    <property type="molecule type" value="Genomic_DNA"/>
</dbReference>
<dbReference type="InterPro" id="IPR029056">
    <property type="entry name" value="Ribokinase-like"/>
</dbReference>
<keyword evidence="4 9" id="KW-0418">Kinase</keyword>
<dbReference type="Gene3D" id="3.40.1190.20">
    <property type="match status" value="1"/>
</dbReference>
<feature type="binding site" evidence="9">
    <location>
        <position position="287"/>
    </location>
    <ligand>
        <name>K(+)</name>
        <dbReference type="ChEBI" id="CHEBI:29103"/>
    </ligand>
</feature>
<dbReference type="PANTHER" id="PTHR10584">
    <property type="entry name" value="SUGAR KINASE"/>
    <property type="match status" value="1"/>
</dbReference>
<dbReference type="EC" id="2.7.1.15" evidence="9"/>
<name>A0ABZ0E964_9BURK</name>
<evidence type="ECO:0000256" key="9">
    <source>
        <dbReference type="HAMAP-Rule" id="MF_01987"/>
    </source>
</evidence>
<comment type="similarity">
    <text evidence="9">Belongs to the carbohydrate kinase PfkB family. Ribokinase subfamily.</text>
</comment>
<dbReference type="HAMAP" id="MF_01987">
    <property type="entry name" value="Ribokinase"/>
    <property type="match status" value="1"/>
</dbReference>
<accession>A0ABZ0E964</accession>
<sequence length="320" mass="32874">MSTAVSPTPRICVVGNAAIDLSLNVARLPSPGETTLALESTSGFGGKGANQAVAAARAGASTLLFAAVGEDADGDRLIAQLNAEGIDTRHLLRMPCPTDLSIVTVDAAGENTIVTRNLAAANYRPDRCALHEATRDGDWIALQGNLSADVTAEVLRTARLRACRTLLNPGPVRFDCMPLLADLDVLVVNRVEAATLTALDDPALAAAALHCAGAHDVCVTLGADGVLWCGNHGTRHLAAVPAEAVDTVGAGDAFCGTLLAALALNLPMPNALRWAQAVAAYAVARPGAQASFPERAAMHGLLHGAVPQCVLSSVTYSQAR</sequence>
<comment type="function">
    <text evidence="9">Catalyzes the phosphorylation of ribose at O-5 in a reaction requiring ATP and magnesium. The resulting D-ribose-5-phosphate can then be used either for sythesis of nucleotides, histidine, and tryptophan, or as a component of the pentose phosphate pathway.</text>
</comment>
<feature type="binding site" evidence="9">
    <location>
        <position position="189"/>
    </location>
    <ligand>
        <name>ATP</name>
        <dbReference type="ChEBI" id="CHEBI:30616"/>
    </ligand>
</feature>
<keyword evidence="6 9" id="KW-0460">Magnesium</keyword>
<comment type="activity regulation">
    <text evidence="9">Activated by a monovalent cation that binds near, but not in, the active site. The most likely occupant of the site in vivo is potassium. Ion binding induces a conformational change that may alter substrate affinity.</text>
</comment>
<feature type="domain" description="Carbohydrate kinase PfkB" evidence="10">
    <location>
        <begin position="10"/>
        <end position="294"/>
    </location>
</feature>
<evidence type="ECO:0000256" key="8">
    <source>
        <dbReference type="ARBA" id="ARBA00023277"/>
    </source>
</evidence>
<evidence type="ECO:0000256" key="1">
    <source>
        <dbReference type="ARBA" id="ARBA00022679"/>
    </source>
</evidence>
<comment type="pathway">
    <text evidence="9">Carbohydrate metabolism; D-ribose degradation; D-ribose 5-phosphate from beta-D-ribopyranose: step 2/2.</text>
</comment>
<gene>
    <name evidence="9" type="primary">rbsK</name>
    <name evidence="11" type="ORF">RW095_05775</name>
</gene>
<dbReference type="Proteomes" id="UP001302652">
    <property type="component" value="Chromosome 3"/>
</dbReference>
<dbReference type="PANTHER" id="PTHR10584:SF166">
    <property type="entry name" value="RIBOKINASE"/>
    <property type="match status" value="1"/>
</dbReference>
<dbReference type="RefSeq" id="WP_317015057.1">
    <property type="nucleotide sequence ID" value="NZ_CP136511.1"/>
</dbReference>
<feature type="binding site" evidence="9">
    <location>
        <begin position="46"/>
        <end position="50"/>
    </location>
    <ligand>
        <name>substrate</name>
    </ligand>
</feature>
<evidence type="ECO:0000256" key="3">
    <source>
        <dbReference type="ARBA" id="ARBA00022741"/>
    </source>
</evidence>
<evidence type="ECO:0000256" key="5">
    <source>
        <dbReference type="ARBA" id="ARBA00022840"/>
    </source>
</evidence>
<comment type="subunit">
    <text evidence="9">Homodimer.</text>
</comment>
<dbReference type="InterPro" id="IPR011877">
    <property type="entry name" value="Ribokinase"/>
</dbReference>
<keyword evidence="3 9" id="KW-0547">Nucleotide-binding</keyword>
<comment type="cofactor">
    <cofactor evidence="9">
        <name>Mg(2+)</name>
        <dbReference type="ChEBI" id="CHEBI:18420"/>
    </cofactor>
    <text evidence="9">Requires a divalent cation, most likely magnesium in vivo, as an electrophilic catalyst to aid phosphoryl group transfer. It is the chelate of the metal and the nucleotide that is the actual substrate.</text>
</comment>
<feature type="active site" description="Proton acceptor" evidence="9">
    <location>
        <position position="252"/>
    </location>
</feature>
<organism evidence="11 12">
    <name type="scientific">Paraburkholderia kirstenboschensis</name>
    <dbReference type="NCBI Taxonomy" id="1245436"/>
    <lineage>
        <taxon>Bacteria</taxon>
        <taxon>Pseudomonadati</taxon>
        <taxon>Pseudomonadota</taxon>
        <taxon>Betaproteobacteria</taxon>
        <taxon>Burkholderiales</taxon>
        <taxon>Burkholderiaceae</taxon>
        <taxon>Paraburkholderia</taxon>
    </lineage>
</organism>
<feature type="binding site" evidence="9">
    <location>
        <position position="246"/>
    </location>
    <ligand>
        <name>K(+)</name>
        <dbReference type="ChEBI" id="CHEBI:29103"/>
    </ligand>
</feature>
<dbReference type="PRINTS" id="PR00990">
    <property type="entry name" value="RIBOKINASE"/>
</dbReference>
<dbReference type="InterPro" id="IPR002139">
    <property type="entry name" value="Ribo/fructo_kinase"/>
</dbReference>
<feature type="binding site" evidence="9">
    <location>
        <position position="252"/>
    </location>
    <ligand>
        <name>substrate</name>
    </ligand>
</feature>
<comment type="catalytic activity">
    <reaction evidence="9">
        <text>D-ribose + ATP = D-ribose 5-phosphate + ADP + H(+)</text>
        <dbReference type="Rhea" id="RHEA:13697"/>
        <dbReference type="ChEBI" id="CHEBI:15378"/>
        <dbReference type="ChEBI" id="CHEBI:30616"/>
        <dbReference type="ChEBI" id="CHEBI:47013"/>
        <dbReference type="ChEBI" id="CHEBI:78346"/>
        <dbReference type="ChEBI" id="CHEBI:456216"/>
        <dbReference type="EC" id="2.7.1.15"/>
    </reaction>
</comment>
<dbReference type="SUPFAM" id="SSF53613">
    <property type="entry name" value="Ribokinase-like"/>
    <property type="match status" value="1"/>
</dbReference>
<feature type="binding site" evidence="9">
    <location>
        <position position="282"/>
    </location>
    <ligand>
        <name>K(+)</name>
        <dbReference type="ChEBI" id="CHEBI:29103"/>
    </ligand>
</feature>
<feature type="binding site" evidence="9">
    <location>
        <begin position="220"/>
        <end position="225"/>
    </location>
    <ligand>
        <name>ATP</name>
        <dbReference type="ChEBI" id="CHEBI:30616"/>
    </ligand>
</feature>
<keyword evidence="7 9" id="KW-0630">Potassium</keyword>
<comment type="subcellular location">
    <subcellularLocation>
        <location evidence="9">Cytoplasm</location>
    </subcellularLocation>
</comment>
<evidence type="ECO:0000259" key="10">
    <source>
        <dbReference type="Pfam" id="PF00294"/>
    </source>
</evidence>
<keyword evidence="5 9" id="KW-0067">ATP-binding</keyword>
<evidence type="ECO:0000313" key="12">
    <source>
        <dbReference type="Proteomes" id="UP001302652"/>
    </source>
</evidence>
<evidence type="ECO:0000256" key="7">
    <source>
        <dbReference type="ARBA" id="ARBA00022958"/>
    </source>
</evidence>
<keyword evidence="1 9" id="KW-0808">Transferase</keyword>
<evidence type="ECO:0000256" key="6">
    <source>
        <dbReference type="ARBA" id="ARBA00022842"/>
    </source>
</evidence>
<feature type="binding site" evidence="9">
    <location>
        <position position="285"/>
    </location>
    <ligand>
        <name>K(+)</name>
        <dbReference type="ChEBI" id="CHEBI:29103"/>
    </ligand>
</feature>
<feature type="binding site" evidence="9">
    <location>
        <begin position="251"/>
        <end position="252"/>
    </location>
    <ligand>
        <name>ATP</name>
        <dbReference type="ChEBI" id="CHEBI:30616"/>
    </ligand>
</feature>
<comment type="caution">
    <text evidence="9">Lacks conserved residue(s) required for the propagation of feature annotation.</text>
</comment>
<dbReference type="GO" id="GO:0016301">
    <property type="term" value="F:kinase activity"/>
    <property type="evidence" value="ECO:0007669"/>
    <property type="project" value="UniProtKB-KW"/>
</dbReference>